<name>A0AA36D326_9BILA</name>
<evidence type="ECO:0000313" key="3">
    <source>
        <dbReference type="Proteomes" id="UP001177023"/>
    </source>
</evidence>
<gene>
    <name evidence="2" type="ORF">MSPICULIGERA_LOCUS17405</name>
</gene>
<reference evidence="2" key="1">
    <citation type="submission" date="2023-06" db="EMBL/GenBank/DDBJ databases">
        <authorList>
            <person name="Delattre M."/>
        </authorList>
    </citation>
    <scope>NUCLEOTIDE SEQUENCE</scope>
    <source>
        <strain evidence="2">AF72</strain>
    </source>
</reference>
<evidence type="ECO:0000256" key="1">
    <source>
        <dbReference type="SAM" id="MobiDB-lite"/>
    </source>
</evidence>
<comment type="caution">
    <text evidence="2">The sequence shown here is derived from an EMBL/GenBank/DDBJ whole genome shotgun (WGS) entry which is preliminary data.</text>
</comment>
<feature type="non-terminal residue" evidence="2">
    <location>
        <position position="97"/>
    </location>
</feature>
<accession>A0AA36D326</accession>
<dbReference type="EMBL" id="CATQJA010002655">
    <property type="protein sequence ID" value="CAJ0579175.1"/>
    <property type="molecule type" value="Genomic_DNA"/>
</dbReference>
<organism evidence="2 3">
    <name type="scientific">Mesorhabditis spiculigera</name>
    <dbReference type="NCBI Taxonomy" id="96644"/>
    <lineage>
        <taxon>Eukaryota</taxon>
        <taxon>Metazoa</taxon>
        <taxon>Ecdysozoa</taxon>
        <taxon>Nematoda</taxon>
        <taxon>Chromadorea</taxon>
        <taxon>Rhabditida</taxon>
        <taxon>Rhabditina</taxon>
        <taxon>Rhabditomorpha</taxon>
        <taxon>Rhabditoidea</taxon>
        <taxon>Rhabditidae</taxon>
        <taxon>Mesorhabditinae</taxon>
        <taxon>Mesorhabditis</taxon>
    </lineage>
</organism>
<dbReference type="AlphaFoldDB" id="A0AA36D326"/>
<feature type="compositionally biased region" description="Basic and acidic residues" evidence="1">
    <location>
        <begin position="21"/>
        <end position="30"/>
    </location>
</feature>
<proteinExistence type="predicted"/>
<evidence type="ECO:0000313" key="2">
    <source>
        <dbReference type="EMBL" id="CAJ0579175.1"/>
    </source>
</evidence>
<protein>
    <submittedName>
        <fullName evidence="2">Uncharacterized protein</fullName>
    </submittedName>
</protein>
<feature type="region of interest" description="Disordered" evidence="1">
    <location>
        <begin position="15"/>
        <end position="36"/>
    </location>
</feature>
<dbReference type="Proteomes" id="UP001177023">
    <property type="component" value="Unassembled WGS sequence"/>
</dbReference>
<keyword evidence="3" id="KW-1185">Reference proteome</keyword>
<sequence>MIQLAKQAALPRFVSPSPSIAEKHEKDVKTNKLKGHRSTWKGDYMGMDTEARQRYLAWIGGQVTTIKPADPQTFYQKLMFEREFSPELLTSKLHALK</sequence>